<dbReference type="FunFam" id="3.40.605.10:FF:000063">
    <property type="entry name" value="Succinate-semialdehyde dehydrogenase, mitochondrial"/>
    <property type="match status" value="1"/>
</dbReference>
<keyword evidence="2 4" id="KW-0560">Oxidoreductase</keyword>
<reference evidence="6 7" key="1">
    <citation type="submission" date="2017-11" db="EMBL/GenBank/DDBJ databases">
        <title>Isolation and Characterization of Methanofollis Species from Methane Seep Offshore SW Taiwan.</title>
        <authorList>
            <person name="Teng N.-H."/>
            <person name="Lai M.-C."/>
            <person name="Chen S.-C."/>
        </authorList>
    </citation>
    <scope>NUCLEOTIDE SEQUENCE [LARGE SCALE GENOMIC DNA]</scope>
    <source>
        <strain evidence="6 7">FWC-SCC2</strain>
    </source>
</reference>
<gene>
    <name evidence="6" type="ORF">CUJ86_11370</name>
</gene>
<name>A0A483CQC8_9EURY</name>
<comment type="caution">
    <text evidence="6">The sequence shown here is derived from an EMBL/GenBank/DDBJ whole genome shotgun (WGS) entry which is preliminary data.</text>
</comment>
<dbReference type="InterPro" id="IPR015590">
    <property type="entry name" value="Aldehyde_DH_dom"/>
</dbReference>
<dbReference type="AlphaFoldDB" id="A0A483CQC8"/>
<evidence type="ECO:0000256" key="2">
    <source>
        <dbReference type="ARBA" id="ARBA00023002"/>
    </source>
</evidence>
<dbReference type="InterPro" id="IPR016163">
    <property type="entry name" value="Ald_DH_C"/>
</dbReference>
<dbReference type="RefSeq" id="WP_130647692.1">
    <property type="nucleotide sequence ID" value="NZ_PGCL01000008.1"/>
</dbReference>
<protein>
    <submittedName>
        <fullName evidence="6">Aldehyde dehydrogenase</fullName>
    </submittedName>
</protein>
<evidence type="ECO:0000313" key="6">
    <source>
        <dbReference type="EMBL" id="TAJ43343.1"/>
    </source>
</evidence>
<dbReference type="InterPro" id="IPR016161">
    <property type="entry name" value="Ald_DH/histidinol_DH"/>
</dbReference>
<evidence type="ECO:0000256" key="1">
    <source>
        <dbReference type="ARBA" id="ARBA00009986"/>
    </source>
</evidence>
<feature type="active site" evidence="3">
    <location>
        <position position="248"/>
    </location>
</feature>
<dbReference type="SUPFAM" id="SSF53720">
    <property type="entry name" value="ALDH-like"/>
    <property type="match status" value="1"/>
</dbReference>
<dbReference type="GO" id="GO:0008911">
    <property type="term" value="F:lactaldehyde dehydrogenase (NAD+) activity"/>
    <property type="evidence" value="ECO:0007669"/>
    <property type="project" value="TreeGrafter"/>
</dbReference>
<dbReference type="PANTHER" id="PTHR42991:SF1">
    <property type="entry name" value="ALDEHYDE DEHYDROGENASE"/>
    <property type="match status" value="1"/>
</dbReference>
<proteinExistence type="inferred from homology"/>
<accession>A0A483CQC8</accession>
<sequence>MTAPRPFLVGGEWRTNDSVLEVTFPHDGTTTARVCRAAADDCEDAVRAAVRGFALSRRLPLHERISVLRRLAALIEARKDEIAEVITMEAGKTATLAAIEVERARDTILLSAEEAGRVYGEILPLDLTPAAAGRTAYLRRVPLGIVLAITPFNFPFNLACHKVGPAVAAGNAVILRPSSQTPVSGLILGELLLEAGYPPEAVSVLPCSTDLAEWMVRDGRIACLSFTGSPAVGWSLREIAGRKRVGLELGGNAAVIVHRDADLPYAAERIVQGGFSNAGQVCISVQRVFIHRDVYRSCVEMILEASGSLRTGDPRDPATDVGPMISEGAAAAAMEKVDEAVQEGASVLCGGTRSGTLFAPTVLADTTAGMRVNATEIFAPVITVTPYSRFSEALAAANDSVFGLQTGIFTDSLERTFASFDEVEAGTLIVNDIPTFRADAQPYGGVKASGIGREGPRYAIEEMTGMRVMVLNRR</sequence>
<dbReference type="Gene3D" id="3.40.605.10">
    <property type="entry name" value="Aldehyde Dehydrogenase, Chain A, domain 1"/>
    <property type="match status" value="1"/>
</dbReference>
<dbReference type="InterPro" id="IPR051020">
    <property type="entry name" value="ALDH-related_metabolic_enz"/>
</dbReference>
<feature type="domain" description="Aldehyde dehydrogenase" evidence="5">
    <location>
        <begin position="15"/>
        <end position="467"/>
    </location>
</feature>
<dbReference type="Gene3D" id="3.40.309.10">
    <property type="entry name" value="Aldehyde Dehydrogenase, Chain A, domain 2"/>
    <property type="match status" value="1"/>
</dbReference>
<dbReference type="PANTHER" id="PTHR42991">
    <property type="entry name" value="ALDEHYDE DEHYDROGENASE"/>
    <property type="match status" value="1"/>
</dbReference>
<evidence type="ECO:0000259" key="5">
    <source>
        <dbReference type="Pfam" id="PF00171"/>
    </source>
</evidence>
<dbReference type="OrthoDB" id="6342at2157"/>
<comment type="similarity">
    <text evidence="1 4">Belongs to the aldehyde dehydrogenase family.</text>
</comment>
<evidence type="ECO:0000256" key="4">
    <source>
        <dbReference type="RuleBase" id="RU003345"/>
    </source>
</evidence>
<dbReference type="PROSITE" id="PS00687">
    <property type="entry name" value="ALDEHYDE_DEHYDR_GLU"/>
    <property type="match status" value="1"/>
</dbReference>
<dbReference type="InterPro" id="IPR016162">
    <property type="entry name" value="Ald_DH_N"/>
</dbReference>
<organism evidence="6 7">
    <name type="scientific">Methanofollis fontis</name>
    <dbReference type="NCBI Taxonomy" id="2052832"/>
    <lineage>
        <taxon>Archaea</taxon>
        <taxon>Methanobacteriati</taxon>
        <taxon>Methanobacteriota</taxon>
        <taxon>Stenosarchaea group</taxon>
        <taxon>Methanomicrobia</taxon>
        <taxon>Methanomicrobiales</taxon>
        <taxon>Methanomicrobiaceae</taxon>
        <taxon>Methanofollis</taxon>
    </lineage>
</organism>
<dbReference type="Proteomes" id="UP000292580">
    <property type="component" value="Unassembled WGS sequence"/>
</dbReference>
<dbReference type="Pfam" id="PF00171">
    <property type="entry name" value="Aldedh"/>
    <property type="match status" value="1"/>
</dbReference>
<evidence type="ECO:0000256" key="3">
    <source>
        <dbReference type="PROSITE-ProRule" id="PRU10007"/>
    </source>
</evidence>
<dbReference type="EMBL" id="PGCL01000008">
    <property type="protein sequence ID" value="TAJ43343.1"/>
    <property type="molecule type" value="Genomic_DNA"/>
</dbReference>
<dbReference type="InterPro" id="IPR029510">
    <property type="entry name" value="Ald_DH_CS_GLU"/>
</dbReference>
<keyword evidence="7" id="KW-1185">Reference proteome</keyword>
<evidence type="ECO:0000313" key="7">
    <source>
        <dbReference type="Proteomes" id="UP000292580"/>
    </source>
</evidence>